<protein>
    <recommendedName>
        <fullName evidence="8">RING-type domain-containing protein</fullName>
    </recommendedName>
</protein>
<name>L2GJJ9_VITCO</name>
<feature type="transmembrane region" description="Helical" evidence="7">
    <location>
        <begin position="23"/>
        <end position="44"/>
    </location>
</feature>
<dbReference type="InParanoid" id="L2GJJ9"/>
<evidence type="ECO:0000256" key="5">
    <source>
        <dbReference type="ARBA" id="ARBA00023136"/>
    </source>
</evidence>
<dbReference type="GO" id="GO:0008270">
    <property type="term" value="F:zinc ion binding"/>
    <property type="evidence" value="ECO:0007669"/>
    <property type="project" value="UniProtKB-KW"/>
</dbReference>
<evidence type="ECO:0000313" key="10">
    <source>
        <dbReference type="Proteomes" id="UP000011082"/>
    </source>
</evidence>
<keyword evidence="4 7" id="KW-1133">Transmembrane helix</keyword>
<dbReference type="InterPro" id="IPR013083">
    <property type="entry name" value="Znf_RING/FYVE/PHD"/>
</dbReference>
<evidence type="ECO:0000313" key="9">
    <source>
        <dbReference type="EMBL" id="ELA41048.1"/>
    </source>
</evidence>
<feature type="transmembrane region" description="Helical" evidence="7">
    <location>
        <begin position="266"/>
        <end position="284"/>
    </location>
</feature>
<dbReference type="HOGENOM" id="CLU_055016_0_0_1"/>
<proteinExistence type="predicted"/>
<dbReference type="AlphaFoldDB" id="L2GJJ9"/>
<evidence type="ECO:0000256" key="1">
    <source>
        <dbReference type="ARBA" id="ARBA00004141"/>
    </source>
</evidence>
<dbReference type="EMBL" id="JH370151">
    <property type="protein sequence ID" value="ELA41048.1"/>
    <property type="molecule type" value="Genomic_DNA"/>
</dbReference>
<dbReference type="SUPFAM" id="SSF57850">
    <property type="entry name" value="RING/U-box"/>
    <property type="match status" value="1"/>
</dbReference>
<dbReference type="OrthoDB" id="8062037at2759"/>
<dbReference type="Gene3D" id="3.30.40.10">
    <property type="entry name" value="Zinc/RING finger domain, C3HC4 (zinc finger)"/>
    <property type="match status" value="1"/>
</dbReference>
<dbReference type="GO" id="GO:0036503">
    <property type="term" value="P:ERAD pathway"/>
    <property type="evidence" value="ECO:0007669"/>
    <property type="project" value="TreeGrafter"/>
</dbReference>
<dbReference type="RefSeq" id="XP_007605375.1">
    <property type="nucleotide sequence ID" value="XM_007605313.1"/>
</dbReference>
<dbReference type="GO" id="GO:0000139">
    <property type="term" value="C:Golgi membrane"/>
    <property type="evidence" value="ECO:0007669"/>
    <property type="project" value="TreeGrafter"/>
</dbReference>
<dbReference type="SMART" id="SM00184">
    <property type="entry name" value="RING"/>
    <property type="match status" value="1"/>
</dbReference>
<dbReference type="PROSITE" id="PS50089">
    <property type="entry name" value="ZF_RING_2"/>
    <property type="match status" value="1"/>
</dbReference>
<keyword evidence="5 7" id="KW-0472">Membrane</keyword>
<dbReference type="PANTHER" id="PTHR13407">
    <property type="entry name" value="RNF121 PROTEIN"/>
    <property type="match status" value="1"/>
</dbReference>
<dbReference type="InterPro" id="IPR001841">
    <property type="entry name" value="Znf_RING"/>
</dbReference>
<dbReference type="GO" id="GO:0061630">
    <property type="term" value="F:ubiquitin protein ligase activity"/>
    <property type="evidence" value="ECO:0007669"/>
    <property type="project" value="TreeGrafter"/>
</dbReference>
<dbReference type="STRING" id="993615.L2GJJ9"/>
<keyword evidence="2 7" id="KW-0812">Transmembrane</keyword>
<dbReference type="Proteomes" id="UP000011082">
    <property type="component" value="Unassembled WGS sequence"/>
</dbReference>
<dbReference type="OMA" id="PYWERTH"/>
<evidence type="ECO:0000256" key="3">
    <source>
        <dbReference type="ARBA" id="ARBA00022723"/>
    </source>
</evidence>
<dbReference type="InterPro" id="IPR040176">
    <property type="entry name" value="RNF121/RNF175"/>
</dbReference>
<evidence type="ECO:0000256" key="7">
    <source>
        <dbReference type="SAM" id="Phobius"/>
    </source>
</evidence>
<keyword evidence="3" id="KW-0479">Metal-binding</keyword>
<feature type="transmembrane region" description="Helical" evidence="7">
    <location>
        <begin position="110"/>
        <end position="134"/>
    </location>
</feature>
<gene>
    <name evidence="9" type="ORF">VICG_01930</name>
</gene>
<evidence type="ECO:0000256" key="4">
    <source>
        <dbReference type="ARBA" id="ARBA00022989"/>
    </source>
</evidence>
<sequence length="290" mass="33230">MSARVSIITQVVVVKAPTTIIDVVPYVLVFLVYGLMVQVVFALWKKFHEKSYNYFILSAILACLPSISFFFGNYAVLFLYFLFISFMGYLVYTALNFSQKKNGPRIIFRAFKMIFLVTNHATVLLQFCLIVFFVTGINRMLAILKLMSYSIYFAVLSREIVRNICIFMAKTTGYYSKEGIPGKKENSALCMICTLPFDQSSALEKVFSLKCGHSYHEDCIKGWALIGQNNCCYYCKEGIDNKVFTQDYWIKSEIFIKPMMNAMRSLIAFSIVVIGLVYLKLFVISTNTEE</sequence>
<reference evidence="10" key="1">
    <citation type="submission" date="2011-05" db="EMBL/GenBank/DDBJ databases">
        <title>The genome sequence of Vittaforma corneae strain ATCC 50505.</title>
        <authorList>
            <consortium name="The Broad Institute Genome Sequencing Platform"/>
            <person name="Cuomo C."/>
            <person name="Didier E."/>
            <person name="Bowers L."/>
            <person name="Young S.K."/>
            <person name="Zeng Q."/>
            <person name="Gargeya S."/>
            <person name="Fitzgerald M."/>
            <person name="Haas B."/>
            <person name="Abouelleil A."/>
            <person name="Alvarado L."/>
            <person name="Arachchi H.M."/>
            <person name="Berlin A."/>
            <person name="Chapman S.B."/>
            <person name="Gearin G."/>
            <person name="Goldberg J."/>
            <person name="Griggs A."/>
            <person name="Gujja S."/>
            <person name="Hansen M."/>
            <person name="Heiman D."/>
            <person name="Howarth C."/>
            <person name="Larimer J."/>
            <person name="Lui A."/>
            <person name="MacDonald P.J.P."/>
            <person name="McCowen C."/>
            <person name="Montmayeur A."/>
            <person name="Murphy C."/>
            <person name="Neiman D."/>
            <person name="Pearson M."/>
            <person name="Priest M."/>
            <person name="Roberts A."/>
            <person name="Saif S."/>
            <person name="Shea T."/>
            <person name="Sisk P."/>
            <person name="Stolte C."/>
            <person name="Sykes S."/>
            <person name="Wortman J."/>
            <person name="Nusbaum C."/>
            <person name="Birren B."/>
        </authorList>
    </citation>
    <scope>NUCLEOTIDE SEQUENCE [LARGE SCALE GENOMIC DNA]</scope>
    <source>
        <strain evidence="10">ATCC 50505</strain>
    </source>
</reference>
<accession>L2GJJ9</accession>
<dbReference type="VEuPathDB" id="MicrosporidiaDB:VICG_01930"/>
<feature type="transmembrane region" description="Helical" evidence="7">
    <location>
        <begin position="77"/>
        <end position="98"/>
    </location>
</feature>
<feature type="transmembrane region" description="Helical" evidence="7">
    <location>
        <begin position="51"/>
        <end position="71"/>
    </location>
</feature>
<dbReference type="PANTHER" id="PTHR13407:SF0">
    <property type="entry name" value="FI05221P"/>
    <property type="match status" value="1"/>
</dbReference>
<evidence type="ECO:0000256" key="6">
    <source>
        <dbReference type="PROSITE-ProRule" id="PRU00175"/>
    </source>
</evidence>
<dbReference type="GO" id="GO:0005789">
    <property type="term" value="C:endoplasmic reticulum membrane"/>
    <property type="evidence" value="ECO:0007669"/>
    <property type="project" value="TreeGrafter"/>
</dbReference>
<keyword evidence="6" id="KW-0862">Zinc</keyword>
<feature type="domain" description="RING-type" evidence="8">
    <location>
        <begin position="190"/>
        <end position="236"/>
    </location>
</feature>
<organism evidence="9 10">
    <name type="scientific">Vittaforma corneae (strain ATCC 50505)</name>
    <name type="common">Microsporidian parasite</name>
    <name type="synonym">Nosema corneum</name>
    <dbReference type="NCBI Taxonomy" id="993615"/>
    <lineage>
        <taxon>Eukaryota</taxon>
        <taxon>Fungi</taxon>
        <taxon>Fungi incertae sedis</taxon>
        <taxon>Microsporidia</taxon>
        <taxon>Nosematidae</taxon>
        <taxon>Vittaforma</taxon>
    </lineage>
</organism>
<keyword evidence="6" id="KW-0863">Zinc-finger</keyword>
<dbReference type="GeneID" id="19882640"/>
<keyword evidence="10" id="KW-1185">Reference proteome</keyword>
<dbReference type="Pfam" id="PF13639">
    <property type="entry name" value="zf-RING_2"/>
    <property type="match status" value="1"/>
</dbReference>
<comment type="subcellular location">
    <subcellularLocation>
        <location evidence="1">Membrane</location>
        <topology evidence="1">Multi-pass membrane protein</topology>
    </subcellularLocation>
</comment>
<evidence type="ECO:0000259" key="8">
    <source>
        <dbReference type="PROSITE" id="PS50089"/>
    </source>
</evidence>
<evidence type="ECO:0000256" key="2">
    <source>
        <dbReference type="ARBA" id="ARBA00022692"/>
    </source>
</evidence>